<name>A0A0Q0FYY6_PSESX</name>
<reference evidence="2 3" key="1">
    <citation type="submission" date="2015-09" db="EMBL/GenBank/DDBJ databases">
        <title>Genome announcement of multiple Pseudomonas syringae strains.</title>
        <authorList>
            <person name="Thakur S."/>
            <person name="Wang P.W."/>
            <person name="Gong Y."/>
            <person name="Weir B.S."/>
            <person name="Guttman D.S."/>
        </authorList>
    </citation>
    <scope>NUCLEOTIDE SEQUENCE [LARGE SCALE GENOMIC DNA]</scope>
    <source>
        <strain evidence="2 3">ICMP16929</strain>
    </source>
</reference>
<accession>A0A0Q0FYY6</accession>
<feature type="region of interest" description="Disordered" evidence="1">
    <location>
        <begin position="42"/>
        <end position="65"/>
    </location>
</feature>
<dbReference type="InterPro" id="IPR022037">
    <property type="entry name" value="DUF3606"/>
</dbReference>
<gene>
    <name evidence="2" type="ORF">ALO94_00326</name>
</gene>
<dbReference type="Proteomes" id="UP000050384">
    <property type="component" value="Unassembled WGS sequence"/>
</dbReference>
<dbReference type="PATRIC" id="fig|264459.3.peg.558"/>
<evidence type="ECO:0000313" key="3">
    <source>
        <dbReference type="Proteomes" id="UP000050384"/>
    </source>
</evidence>
<comment type="caution">
    <text evidence="2">The sequence shown here is derived from an EMBL/GenBank/DDBJ whole genome shotgun (WGS) entry which is preliminary data.</text>
</comment>
<organism evidence="2 3">
    <name type="scientific">Pseudomonas syringae pv. spinaceae</name>
    <dbReference type="NCBI Taxonomy" id="264459"/>
    <lineage>
        <taxon>Bacteria</taxon>
        <taxon>Pseudomonadati</taxon>
        <taxon>Pseudomonadota</taxon>
        <taxon>Gammaproteobacteria</taxon>
        <taxon>Pseudomonadales</taxon>
        <taxon>Pseudomonadaceae</taxon>
        <taxon>Pseudomonas</taxon>
        <taxon>Pseudomonas syringae</taxon>
    </lineage>
</organism>
<proteinExistence type="predicted"/>
<evidence type="ECO:0000313" key="2">
    <source>
        <dbReference type="EMBL" id="KPZ05580.1"/>
    </source>
</evidence>
<dbReference type="Pfam" id="PF12244">
    <property type="entry name" value="DUF3606"/>
    <property type="match status" value="1"/>
</dbReference>
<evidence type="ECO:0000256" key="1">
    <source>
        <dbReference type="SAM" id="MobiDB-lite"/>
    </source>
</evidence>
<dbReference type="EMBL" id="LJRI01000350">
    <property type="protein sequence ID" value="KPZ05580.1"/>
    <property type="molecule type" value="Genomic_DNA"/>
</dbReference>
<protein>
    <submittedName>
        <fullName evidence="2">Uncharacterized protein</fullName>
    </submittedName>
</protein>
<feature type="compositionally biased region" description="Basic and acidic residues" evidence="1">
    <location>
        <begin position="54"/>
        <end position="65"/>
    </location>
</feature>
<dbReference type="AlphaFoldDB" id="A0A0Q0FYY6"/>
<sequence>MSRKYRLFLWFRTRKHVAYSWGFAQGRMSDHGLRSGSLDHFGPITRNNTMSDDLTNKGPKDRDRVNTSEDWEVKYWAKEFGVTEAELKAAVEAVGPMVVDVRKELGK</sequence>